<protein>
    <submittedName>
        <fullName evidence="1">Uncharacterized protein</fullName>
    </submittedName>
</protein>
<reference evidence="1" key="2">
    <citation type="submission" date="2024-06" db="EMBL/GenBank/DDBJ databases">
        <authorList>
            <person name="Sakai Y."/>
            <person name="Fujii T."/>
        </authorList>
    </citation>
    <scope>NUCLEOTIDE SEQUENCE</scope>
    <source>
        <strain evidence="1">M701</strain>
        <plasmid evidence="1">pM7012</plasmid>
    </source>
</reference>
<dbReference type="RefSeq" id="WP_023842587.1">
    <property type="nucleotide sequence ID" value="NC_022995.1"/>
</dbReference>
<evidence type="ECO:0000313" key="1">
    <source>
        <dbReference type="EMBL" id="BAO19044.1"/>
    </source>
</evidence>
<sequence length="176" mass="19303">MNLQVLYGLWDELSRMQLGHDDCLGQAFLGFPAGTSLSSVHQWFPSQNPDFSLTHVKAGIRRPESSWSVLTLEESGDGTRVMAHGVRFDREHALSLALQVAEDLKAAVEAELMRDDPASFEPLAIRGTNSGYALMATANFAYATIEVRLTPVSTAIGEPFYEEPLSSFDREVALVA</sequence>
<proteinExistence type="predicted"/>
<keyword evidence="1" id="KW-0614">Plasmid</keyword>
<name>V5YP60_9BURK</name>
<accession>V5YP60</accession>
<reference evidence="1" key="1">
    <citation type="journal article" date="2014" name="Microbiology">
        <title>A 2,4-dichlorophenoxyacetic acid degradation plasmid pM7012 discloses distribution of an unclassified megaplasmid group across bacterial species.</title>
        <authorList>
            <person name="Sakai Y."/>
            <person name="Ogawa N."/>
            <person name="Shimomura Y."/>
            <person name="Fujii T."/>
        </authorList>
    </citation>
    <scope>NUCLEOTIDE SEQUENCE</scope>
    <source>
        <strain evidence="1">M701</strain>
    </source>
</reference>
<dbReference type="EMBL" id="AB853026">
    <property type="protein sequence ID" value="BAO19044.1"/>
    <property type="molecule type" value="Genomic_DNA"/>
</dbReference>
<organism evidence="1">
    <name type="scientific">Burkholderia sp. M701</name>
    <dbReference type="NCBI Taxonomy" id="326454"/>
    <lineage>
        <taxon>Bacteria</taxon>
        <taxon>Pseudomonadati</taxon>
        <taxon>Pseudomonadota</taxon>
        <taxon>Betaproteobacteria</taxon>
        <taxon>Burkholderiales</taxon>
        <taxon>Burkholderiaceae</taxon>
        <taxon>Burkholderia</taxon>
    </lineage>
</organism>
<dbReference type="AlphaFoldDB" id="V5YP60"/>
<geneLocation type="plasmid" evidence="1">
    <name>pM7012</name>
</geneLocation>